<sequence length="90" mass="9961">MANTVQIANDSKPVAVFLRGLTARLEWAKTGREDDPIFAMQVAEGDGYHDFQAGRARSDVPPLLADVPELAASWSKGWDHAYNWTVPESF</sequence>
<dbReference type="EMBL" id="JABBZE010000001">
    <property type="protein sequence ID" value="NMU88330.1"/>
    <property type="molecule type" value="Genomic_DNA"/>
</dbReference>
<organism evidence="1 2">
    <name type="scientific">Achromobacter ruhlandii</name>
    <dbReference type="NCBI Taxonomy" id="72557"/>
    <lineage>
        <taxon>Bacteria</taxon>
        <taxon>Pseudomonadati</taxon>
        <taxon>Pseudomonadota</taxon>
        <taxon>Betaproteobacteria</taxon>
        <taxon>Burkholderiales</taxon>
        <taxon>Alcaligenaceae</taxon>
        <taxon>Achromobacter</taxon>
    </lineage>
</organism>
<reference evidence="1 2" key="1">
    <citation type="submission" date="2020-04" db="EMBL/GenBank/DDBJ databases">
        <title>Achromobacter ruhlandii genome sequencing and assembly.</title>
        <authorList>
            <person name="Martins R.C.R."/>
            <person name="Perdigao-Neto L.V."/>
            <person name="Levin A.S.S."/>
            <person name="Costa S.F."/>
        </authorList>
    </citation>
    <scope>NUCLEOTIDE SEQUENCE [LARGE SCALE GENOMIC DNA]</scope>
    <source>
        <strain evidence="1 2">9035ralo</strain>
    </source>
</reference>
<accession>A0A848NBR4</accession>
<comment type="caution">
    <text evidence="1">The sequence shown here is derived from an EMBL/GenBank/DDBJ whole genome shotgun (WGS) entry which is preliminary data.</text>
</comment>
<proteinExistence type="predicted"/>
<evidence type="ECO:0000313" key="2">
    <source>
        <dbReference type="Proteomes" id="UP000542405"/>
    </source>
</evidence>
<gene>
    <name evidence="1" type="ORF">HGQ98_00295</name>
</gene>
<protein>
    <submittedName>
        <fullName evidence="1">Uncharacterized protein</fullName>
    </submittedName>
</protein>
<name>A0A848NBR4_9BURK</name>
<dbReference type="AlphaFoldDB" id="A0A848NBR4"/>
<dbReference type="Proteomes" id="UP000542405">
    <property type="component" value="Unassembled WGS sequence"/>
</dbReference>
<dbReference type="RefSeq" id="WP_116522965.1">
    <property type="nucleotide sequence ID" value="NZ_JABBZE010000001.1"/>
</dbReference>
<evidence type="ECO:0000313" key="1">
    <source>
        <dbReference type="EMBL" id="NMU88330.1"/>
    </source>
</evidence>